<accession>A0A2T8KN11</accession>
<dbReference type="Gene3D" id="3.40.50.300">
    <property type="entry name" value="P-loop containing nucleotide triphosphate hydrolases"/>
    <property type="match status" value="1"/>
</dbReference>
<dbReference type="InterPro" id="IPR058922">
    <property type="entry name" value="WHD_DRP"/>
</dbReference>
<feature type="domain" description="NB-ARC" evidence="7">
    <location>
        <begin position="185"/>
        <end position="335"/>
    </location>
</feature>
<reference evidence="11" key="1">
    <citation type="submission" date="2018-04" db="EMBL/GenBank/DDBJ databases">
        <title>WGS assembly of Panicum hallii.</title>
        <authorList>
            <person name="Lovell J."/>
            <person name="Jenkins J."/>
            <person name="Lowry D."/>
            <person name="Mamidi S."/>
            <person name="Sreedasyam A."/>
            <person name="Weng X."/>
            <person name="Barry K."/>
            <person name="Bonette J."/>
            <person name="Campitelli B."/>
            <person name="Daum C."/>
            <person name="Gordon S."/>
            <person name="Gould B."/>
            <person name="Lipzen A."/>
            <person name="Macqueen A."/>
            <person name="Palacio-Mejia J."/>
            <person name="Plott C."/>
            <person name="Shakirov E."/>
            <person name="Shu S."/>
            <person name="Yoshinaga Y."/>
            <person name="Zane M."/>
            <person name="Rokhsar D."/>
            <person name="Grimwood J."/>
            <person name="Schmutz J."/>
            <person name="Juenger T."/>
        </authorList>
    </citation>
    <scope>NUCLEOTIDE SEQUENCE [LARGE SCALE GENOMIC DNA]</scope>
    <source>
        <strain evidence="11">FIL2</strain>
    </source>
</reference>
<dbReference type="InterPro" id="IPR041118">
    <property type="entry name" value="Rx_N"/>
</dbReference>
<dbReference type="PANTHER" id="PTHR36766">
    <property type="entry name" value="PLANT BROAD-SPECTRUM MILDEW RESISTANCE PROTEIN RPW8"/>
    <property type="match status" value="1"/>
</dbReference>
<dbReference type="AlphaFoldDB" id="A0A2T8KN11"/>
<dbReference type="Pfam" id="PF23559">
    <property type="entry name" value="WHD_DRP"/>
    <property type="match status" value="1"/>
</dbReference>
<dbReference type="InterPro" id="IPR056789">
    <property type="entry name" value="LRR_R13L1-DRL21"/>
</dbReference>
<dbReference type="SUPFAM" id="SSF52058">
    <property type="entry name" value="L domain-like"/>
    <property type="match status" value="1"/>
</dbReference>
<dbReference type="EMBL" id="CM008047">
    <property type="protein sequence ID" value="PVH63499.1"/>
    <property type="molecule type" value="Genomic_DNA"/>
</dbReference>
<dbReference type="InterPro" id="IPR042197">
    <property type="entry name" value="Apaf_helical"/>
</dbReference>
<dbReference type="Proteomes" id="UP000243499">
    <property type="component" value="Chromosome 2"/>
</dbReference>
<dbReference type="Pfam" id="PF25019">
    <property type="entry name" value="LRR_R13L1-DRL21"/>
    <property type="match status" value="1"/>
</dbReference>
<dbReference type="SUPFAM" id="SSF52540">
    <property type="entry name" value="P-loop containing nucleoside triphosphate hydrolases"/>
    <property type="match status" value="1"/>
</dbReference>
<keyword evidence="5" id="KW-0611">Plant defense</keyword>
<evidence type="ECO:0000259" key="7">
    <source>
        <dbReference type="Pfam" id="PF00931"/>
    </source>
</evidence>
<evidence type="ECO:0000256" key="4">
    <source>
        <dbReference type="ARBA" id="ARBA00022741"/>
    </source>
</evidence>
<dbReference type="Gene3D" id="3.80.10.10">
    <property type="entry name" value="Ribonuclease Inhibitor"/>
    <property type="match status" value="2"/>
</dbReference>
<dbReference type="Gene3D" id="1.10.10.10">
    <property type="entry name" value="Winged helix-like DNA-binding domain superfamily/Winged helix DNA-binding domain"/>
    <property type="match status" value="1"/>
</dbReference>
<dbReference type="Gene3D" id="1.20.5.4130">
    <property type="match status" value="1"/>
</dbReference>
<name>A0A2T8KN11_9POAL</name>
<dbReference type="PANTHER" id="PTHR36766:SF55">
    <property type="entry name" value="OS11G0492900 PROTEIN"/>
    <property type="match status" value="1"/>
</dbReference>
<dbReference type="InterPro" id="IPR036388">
    <property type="entry name" value="WH-like_DNA-bd_sf"/>
</dbReference>
<dbReference type="Gene3D" id="1.10.8.430">
    <property type="entry name" value="Helical domain of apoptotic protease-activating factors"/>
    <property type="match status" value="1"/>
</dbReference>
<feature type="domain" description="Disease resistance protein winged helix" evidence="9">
    <location>
        <begin position="433"/>
        <end position="509"/>
    </location>
</feature>
<gene>
    <name evidence="11" type="ORF">PAHAL_2G042700</name>
</gene>
<evidence type="ECO:0000256" key="6">
    <source>
        <dbReference type="ARBA" id="ARBA00022840"/>
    </source>
</evidence>
<dbReference type="InterPro" id="IPR002182">
    <property type="entry name" value="NB-ARC"/>
</dbReference>
<dbReference type="InterPro" id="IPR027417">
    <property type="entry name" value="P-loop_NTPase"/>
</dbReference>
<proteinExistence type="inferred from homology"/>
<sequence length="1078" mass="120556">MAEVLATMVVGPLVSMVKEKASSYLLDQYKVMEGMDKQHEVLKRKLLHIMDVMIDAEEQAAAKREGAKAWLEKVRKVTYQANDVLDEFKYEALRRKAKEEGRYKDLSMDVIKLFPTHNRIIFRYRMANKLRMILQEIDDLIKEMNGFRFMFKPGSPEPINYLRQNNSVIVDPVNIAKESRAREMKDVVDRLLAQASSSDPTVIPVVGMGGLGKTTLAQLIYNDPEIKKHFQLRLWVCVSDNFEVDSVADRILKENGCKPTGCSALEKLQNAVSGKRYLLVLDDVWNRDEHKWERLKSYLQHGGSGSSVLTTTRDEAVAKLMMGKTEGAYKLESLGAYFIEKIIKTRAFSSKEEEWPGELVKMVGQVAKRCAGSPLAATALGSLLRTKTTEEEWKSVLRRSSIWDEENKILPVLKLSYNGLPSHMRQCFAFCAMFPKDYEIDVEMLIQLWMANGFILEKQGERPEITGKNIFVELAARSFFQDVKGIPFQFNHTEVSRITCKIHDLMHDVTMDSMGNECATIATKLSKSEDFPYSACHLFLSVNRAETILNASLAKGSPTFQTLIFGGKKPGRGFQKLSNCSSVRALKVQQSSFLRLKYLHHLRYLDLSKSDIEALPEDISILYHLQTLDLSNCADLQRLPKELKYLTSLRHLYTHGCRKLKSMPGGLGHLTSLQTLACFIADTDSGCSNVRELQDLDLGGRLELRQLENVTGANGAQAAGLGNKKKLTKLELIWTDGDQEAQNNNHKEVVQGLKPHDGLKVLGIYSCGSSTFPTWMDILNGMVELKLSGCKKLEKLPALWQLPALEILHLKGLESLHCLCSGATTAVIFQKLKVLTLVEMPNVEAWLDTDVVQGEETIFPKVEKLEIHECGSLTALPKAASVITESSGGVDTKRRSAFPALRNRTLFSLNMFDRWEVVEGTLVEGVTFPRLEELYILSCASLATLPIGSLLVEQSFGGAETVCCRSAFPALRKLELSGLSALERWGAVEGTPGEKVTFPLLEELKINVCPKLTDLPEAPKLSELAISARGHGQQISLQAASRCIPSLSRLRLDVSPDDTETILLHVSRNAIKNSPWQL</sequence>
<evidence type="ECO:0000259" key="9">
    <source>
        <dbReference type="Pfam" id="PF23559"/>
    </source>
</evidence>
<keyword evidence="2" id="KW-0433">Leucine-rich repeat</keyword>
<dbReference type="GO" id="GO:0042742">
    <property type="term" value="P:defense response to bacterium"/>
    <property type="evidence" value="ECO:0007669"/>
    <property type="project" value="UniProtKB-ARBA"/>
</dbReference>
<keyword evidence="4" id="KW-0547">Nucleotide-binding</keyword>
<protein>
    <submittedName>
        <fullName evidence="11">Uncharacterized protein</fullName>
    </submittedName>
</protein>
<dbReference type="PRINTS" id="PR00364">
    <property type="entry name" value="DISEASERSIST"/>
</dbReference>
<dbReference type="FunFam" id="3.40.50.300:FF:001091">
    <property type="entry name" value="Probable disease resistance protein At1g61300"/>
    <property type="match status" value="1"/>
</dbReference>
<dbReference type="Gramene" id="PVH63499">
    <property type="protein sequence ID" value="PVH63499"/>
    <property type="gene ID" value="PAHAL_2G042700"/>
</dbReference>
<evidence type="ECO:0000259" key="10">
    <source>
        <dbReference type="Pfam" id="PF25019"/>
    </source>
</evidence>
<dbReference type="FunFam" id="1.10.10.10:FF:000322">
    <property type="entry name" value="Probable disease resistance protein At1g63360"/>
    <property type="match status" value="1"/>
</dbReference>
<dbReference type="Pfam" id="PF00931">
    <property type="entry name" value="NB-ARC"/>
    <property type="match status" value="1"/>
</dbReference>
<dbReference type="GO" id="GO:0043531">
    <property type="term" value="F:ADP binding"/>
    <property type="evidence" value="ECO:0007669"/>
    <property type="project" value="InterPro"/>
</dbReference>
<dbReference type="GO" id="GO:0005524">
    <property type="term" value="F:ATP binding"/>
    <property type="evidence" value="ECO:0007669"/>
    <property type="project" value="UniProtKB-KW"/>
</dbReference>
<keyword evidence="3" id="KW-0677">Repeat</keyword>
<dbReference type="GO" id="GO:0002758">
    <property type="term" value="P:innate immune response-activating signaling pathway"/>
    <property type="evidence" value="ECO:0007669"/>
    <property type="project" value="UniProtKB-ARBA"/>
</dbReference>
<evidence type="ECO:0000313" key="11">
    <source>
        <dbReference type="EMBL" id="PVH63499.1"/>
    </source>
</evidence>
<evidence type="ECO:0000259" key="8">
    <source>
        <dbReference type="Pfam" id="PF18052"/>
    </source>
</evidence>
<evidence type="ECO:0000256" key="2">
    <source>
        <dbReference type="ARBA" id="ARBA00022614"/>
    </source>
</evidence>
<evidence type="ECO:0000256" key="1">
    <source>
        <dbReference type="ARBA" id="ARBA00008894"/>
    </source>
</evidence>
<dbReference type="InterPro" id="IPR032675">
    <property type="entry name" value="LRR_dom_sf"/>
</dbReference>
<keyword evidence="6" id="KW-0067">ATP-binding</keyword>
<evidence type="ECO:0000256" key="3">
    <source>
        <dbReference type="ARBA" id="ARBA00022737"/>
    </source>
</evidence>
<feature type="domain" description="Disease resistance N-terminal" evidence="8">
    <location>
        <begin position="14"/>
        <end position="99"/>
    </location>
</feature>
<feature type="domain" description="R13L1/DRL21-like LRR repeat region" evidence="10">
    <location>
        <begin position="691"/>
        <end position="812"/>
    </location>
</feature>
<dbReference type="GO" id="GO:0009626">
    <property type="term" value="P:plant-type hypersensitive response"/>
    <property type="evidence" value="ECO:0007669"/>
    <property type="project" value="UniProtKB-ARBA"/>
</dbReference>
<evidence type="ECO:0000256" key="5">
    <source>
        <dbReference type="ARBA" id="ARBA00022821"/>
    </source>
</evidence>
<organism evidence="11">
    <name type="scientific">Panicum hallii</name>
    <dbReference type="NCBI Taxonomy" id="206008"/>
    <lineage>
        <taxon>Eukaryota</taxon>
        <taxon>Viridiplantae</taxon>
        <taxon>Streptophyta</taxon>
        <taxon>Embryophyta</taxon>
        <taxon>Tracheophyta</taxon>
        <taxon>Spermatophyta</taxon>
        <taxon>Magnoliopsida</taxon>
        <taxon>Liliopsida</taxon>
        <taxon>Poales</taxon>
        <taxon>Poaceae</taxon>
        <taxon>PACMAD clade</taxon>
        <taxon>Panicoideae</taxon>
        <taxon>Panicodae</taxon>
        <taxon>Paniceae</taxon>
        <taxon>Panicinae</taxon>
        <taxon>Panicum</taxon>
        <taxon>Panicum sect. Panicum</taxon>
    </lineage>
</organism>
<dbReference type="Pfam" id="PF18052">
    <property type="entry name" value="Rx_N"/>
    <property type="match status" value="1"/>
</dbReference>
<comment type="similarity">
    <text evidence="1">Belongs to the disease resistance NB-LRR family.</text>
</comment>